<dbReference type="Proteomes" id="UP000324222">
    <property type="component" value="Unassembled WGS sequence"/>
</dbReference>
<gene>
    <name evidence="1" type="ORF">E2C01_034826</name>
</gene>
<name>A0A5B7F7N4_PORTR</name>
<protein>
    <submittedName>
        <fullName evidence="1">Uncharacterized protein</fullName>
    </submittedName>
</protein>
<accession>A0A5B7F7N4</accession>
<dbReference type="EMBL" id="VSRR010004980">
    <property type="protein sequence ID" value="MPC41239.1"/>
    <property type="molecule type" value="Genomic_DNA"/>
</dbReference>
<evidence type="ECO:0000313" key="1">
    <source>
        <dbReference type="EMBL" id="MPC41239.1"/>
    </source>
</evidence>
<dbReference type="AlphaFoldDB" id="A0A5B7F7N4"/>
<proteinExistence type="predicted"/>
<sequence>MSEWALGRARQSVVTYGLSQRMDAAWVAAGVESHAQPTASRWLCLTVILSNAITELYCEEKT</sequence>
<comment type="caution">
    <text evidence="1">The sequence shown here is derived from an EMBL/GenBank/DDBJ whole genome shotgun (WGS) entry which is preliminary data.</text>
</comment>
<evidence type="ECO:0000313" key="2">
    <source>
        <dbReference type="Proteomes" id="UP000324222"/>
    </source>
</evidence>
<keyword evidence="2" id="KW-1185">Reference proteome</keyword>
<organism evidence="1 2">
    <name type="scientific">Portunus trituberculatus</name>
    <name type="common">Swimming crab</name>
    <name type="synonym">Neptunus trituberculatus</name>
    <dbReference type="NCBI Taxonomy" id="210409"/>
    <lineage>
        <taxon>Eukaryota</taxon>
        <taxon>Metazoa</taxon>
        <taxon>Ecdysozoa</taxon>
        <taxon>Arthropoda</taxon>
        <taxon>Crustacea</taxon>
        <taxon>Multicrustacea</taxon>
        <taxon>Malacostraca</taxon>
        <taxon>Eumalacostraca</taxon>
        <taxon>Eucarida</taxon>
        <taxon>Decapoda</taxon>
        <taxon>Pleocyemata</taxon>
        <taxon>Brachyura</taxon>
        <taxon>Eubrachyura</taxon>
        <taxon>Portunoidea</taxon>
        <taxon>Portunidae</taxon>
        <taxon>Portuninae</taxon>
        <taxon>Portunus</taxon>
    </lineage>
</organism>
<reference evidence="1 2" key="1">
    <citation type="submission" date="2019-05" db="EMBL/GenBank/DDBJ databases">
        <title>Another draft genome of Portunus trituberculatus and its Hox gene families provides insights of decapod evolution.</title>
        <authorList>
            <person name="Jeong J.-H."/>
            <person name="Song I."/>
            <person name="Kim S."/>
            <person name="Choi T."/>
            <person name="Kim D."/>
            <person name="Ryu S."/>
            <person name="Kim W."/>
        </authorList>
    </citation>
    <scope>NUCLEOTIDE SEQUENCE [LARGE SCALE GENOMIC DNA]</scope>
    <source>
        <tissue evidence="1">Muscle</tissue>
    </source>
</reference>